<reference evidence="1 2" key="2">
    <citation type="submission" date="2007-09" db="EMBL/GenBank/DDBJ databases">
        <authorList>
            <person name="Fulton L."/>
            <person name="Clifton S."/>
            <person name="Fulton B."/>
            <person name="Xu J."/>
            <person name="Minx P."/>
            <person name="Pepin K.H."/>
            <person name="Johnson M."/>
            <person name="Thiruvilangam P."/>
            <person name="Bhonagiri V."/>
            <person name="Nash W.E."/>
            <person name="Mardis E.R."/>
            <person name="Wilson R.K."/>
        </authorList>
    </citation>
    <scope>NUCLEOTIDE SEQUENCE [LARGE SCALE GENOMIC DNA]</scope>
    <source>
        <strain evidence="1 2">M21/2</strain>
    </source>
</reference>
<dbReference type="Proteomes" id="UP000005945">
    <property type="component" value="Unassembled WGS sequence"/>
</dbReference>
<accession>A8SG82</accession>
<comment type="caution">
    <text evidence="1">The sequence shown here is derived from an EMBL/GenBank/DDBJ whole genome shotgun (WGS) entry which is preliminary data.</text>
</comment>
<sequence length="39" mass="4500">MRGISWQQHPHQSPAATAFQRLITPALLRQKPYLIFIIA</sequence>
<organism evidence="1 2">
    <name type="scientific">Faecalibacterium prausnitzii M21/2</name>
    <dbReference type="NCBI Taxonomy" id="411485"/>
    <lineage>
        <taxon>Bacteria</taxon>
        <taxon>Bacillati</taxon>
        <taxon>Bacillota</taxon>
        <taxon>Clostridia</taxon>
        <taxon>Eubacteriales</taxon>
        <taxon>Oscillospiraceae</taxon>
        <taxon>Faecalibacterium</taxon>
    </lineage>
</organism>
<reference evidence="1 2" key="1">
    <citation type="submission" date="2007-09" db="EMBL/GenBank/DDBJ databases">
        <title>Draft genome sequence of Faecalibacterium prausnitzii M21/2.</title>
        <authorList>
            <person name="Sudarsanam P."/>
            <person name="Ley R."/>
            <person name="Guruge J."/>
            <person name="Turnbaugh P.J."/>
            <person name="Mahowald M."/>
            <person name="Liep D."/>
            <person name="Gordon J."/>
        </authorList>
    </citation>
    <scope>NUCLEOTIDE SEQUENCE [LARGE SCALE GENOMIC DNA]</scope>
    <source>
        <strain evidence="1 2">M21/2</strain>
    </source>
</reference>
<name>A8SG82_9FIRM</name>
<dbReference type="AlphaFoldDB" id="A8SG82"/>
<gene>
    <name evidence="1" type="ORF">FAEPRAM212_02978</name>
</gene>
<protein>
    <submittedName>
        <fullName evidence="1">Uncharacterized protein</fullName>
    </submittedName>
</protein>
<dbReference type="HOGENOM" id="CLU_3310089_0_0_9"/>
<evidence type="ECO:0000313" key="2">
    <source>
        <dbReference type="Proteomes" id="UP000005945"/>
    </source>
</evidence>
<evidence type="ECO:0000313" key="1">
    <source>
        <dbReference type="EMBL" id="EDP20190.1"/>
    </source>
</evidence>
<dbReference type="EMBL" id="ABED02000029">
    <property type="protein sequence ID" value="EDP20190.1"/>
    <property type="molecule type" value="Genomic_DNA"/>
</dbReference>
<proteinExistence type="predicted"/>